<dbReference type="InterPro" id="IPR003462">
    <property type="entry name" value="ODC_Mu_crystall"/>
</dbReference>
<dbReference type="NCBIfam" id="NF004793">
    <property type="entry name" value="PRK06141.1"/>
    <property type="match status" value="1"/>
</dbReference>
<protein>
    <submittedName>
        <fullName evidence="3">Ornithine cyclodeaminase family protein</fullName>
    </submittedName>
</protein>
<gene>
    <name evidence="3" type="ORF">FE840_004730</name>
</gene>
<dbReference type="SUPFAM" id="SSF51735">
    <property type="entry name" value="NAD(P)-binding Rossmann-fold domains"/>
    <property type="match status" value="1"/>
</dbReference>
<evidence type="ECO:0000256" key="1">
    <source>
        <dbReference type="ARBA" id="ARBA00008903"/>
    </source>
</evidence>
<dbReference type="Pfam" id="PF02423">
    <property type="entry name" value="OCD_Mu_crystall"/>
    <property type="match status" value="1"/>
</dbReference>
<name>A0ABX6QK23_9HYPH</name>
<evidence type="ECO:0000313" key="3">
    <source>
        <dbReference type="EMBL" id="QLF68906.1"/>
    </source>
</evidence>
<accession>A0ABX6QK23</accession>
<evidence type="ECO:0000256" key="2">
    <source>
        <dbReference type="ARBA" id="ARBA00023027"/>
    </source>
</evidence>
<reference evidence="3 4" key="1">
    <citation type="submission" date="2020-06" db="EMBL/GenBank/DDBJ databases">
        <title>Genome sequence of Rhizobium sp strain ADMK78.</title>
        <authorList>
            <person name="Rahi P."/>
        </authorList>
    </citation>
    <scope>NUCLEOTIDE SEQUENCE [LARGE SCALE GENOMIC DNA]</scope>
    <source>
        <strain evidence="3 4">ADMK78</strain>
    </source>
</reference>
<evidence type="ECO:0000313" key="4">
    <source>
        <dbReference type="Proteomes" id="UP000308530"/>
    </source>
</evidence>
<dbReference type="EMBL" id="CP058350">
    <property type="protein sequence ID" value="QLF68906.1"/>
    <property type="molecule type" value="Genomic_DNA"/>
</dbReference>
<keyword evidence="4" id="KW-1185">Reference proteome</keyword>
<dbReference type="PANTHER" id="PTHR13812">
    <property type="entry name" value="KETIMINE REDUCTASE MU-CRYSTALLIN"/>
    <property type="match status" value="1"/>
</dbReference>
<dbReference type="InterPro" id="IPR023401">
    <property type="entry name" value="ODC_N"/>
</dbReference>
<dbReference type="Proteomes" id="UP000308530">
    <property type="component" value="Chromosome"/>
</dbReference>
<dbReference type="Gene3D" id="3.40.50.720">
    <property type="entry name" value="NAD(P)-binding Rossmann-like Domain"/>
    <property type="match status" value="1"/>
</dbReference>
<dbReference type="InterPro" id="IPR036291">
    <property type="entry name" value="NAD(P)-bd_dom_sf"/>
</dbReference>
<organism evidence="3 4">
    <name type="scientific">Peteryoungia desertarenae</name>
    <dbReference type="NCBI Taxonomy" id="1813451"/>
    <lineage>
        <taxon>Bacteria</taxon>
        <taxon>Pseudomonadati</taxon>
        <taxon>Pseudomonadota</taxon>
        <taxon>Alphaproteobacteria</taxon>
        <taxon>Hyphomicrobiales</taxon>
        <taxon>Rhizobiaceae</taxon>
        <taxon>Peteryoungia</taxon>
    </lineage>
</organism>
<dbReference type="PANTHER" id="PTHR13812:SF19">
    <property type="entry name" value="KETIMINE REDUCTASE MU-CRYSTALLIN"/>
    <property type="match status" value="1"/>
</dbReference>
<comment type="similarity">
    <text evidence="1">Belongs to the ornithine cyclodeaminase/mu-crystallin family.</text>
</comment>
<keyword evidence="2" id="KW-0520">NAD</keyword>
<sequence length="319" mass="33578">MLVLSEAQTVEALAWEPLIDAIGDLFAQGCTMPIRHHHEVEVPGERDATLLLMPAWKAGAYIGVKLVSVFPDNHMRGLPAIHGSYLLSSGRTGELLAVIDGGALTARRTAAASALAARYLARPDASEHLVVGTGRLSLNLIEAHAAVRPIRSVKIWGRNAEKAEETAAAARALGYAAEAVRDVEAAAQAADIISCATLSSEPLIKGAWLKPGSHLDLVGAFKKDMRESDDDAVRRASLYVDTYGGAFGEAGDLLQPIDSGVIKKSDIRAELAELVTGQKAGRQSAEEITLFKSVGAALEDLAGAILAYETVTKGLPVSA</sequence>
<proteinExistence type="inferred from homology"/>
<dbReference type="PIRSF" id="PIRSF001439">
    <property type="entry name" value="CryM"/>
    <property type="match status" value="1"/>
</dbReference>
<dbReference type="Gene3D" id="3.30.1780.10">
    <property type="entry name" value="ornithine cyclodeaminase, domain 1"/>
    <property type="match status" value="1"/>
</dbReference>
<dbReference type="RefSeq" id="WP_138286772.1">
    <property type="nucleotide sequence ID" value="NZ_CP058350.1"/>
</dbReference>